<dbReference type="PROSITE" id="PS50003">
    <property type="entry name" value="PH_DOMAIN"/>
    <property type="match status" value="1"/>
</dbReference>
<proteinExistence type="predicted"/>
<dbReference type="Proteomes" id="UP000236544">
    <property type="component" value="Unassembled WGS sequence"/>
</dbReference>
<comment type="subcellular location">
    <subcellularLocation>
        <location evidence="5">Endomembrane system</location>
        <topology evidence="5">Single-pass membrane protein</topology>
    </subcellularLocation>
    <subcellularLocation>
        <location evidence="1">Endoplasmic reticulum membrane</location>
    </subcellularLocation>
</comment>
<dbReference type="PANTHER" id="PTHR14248">
    <property type="entry name" value="CYCLIN Y, ISOFORM A"/>
    <property type="match status" value="1"/>
</dbReference>
<evidence type="ECO:0000313" key="12">
    <source>
        <dbReference type="Proteomes" id="UP000236544"/>
    </source>
</evidence>
<evidence type="ECO:0000256" key="6">
    <source>
        <dbReference type="SAM" id="Coils"/>
    </source>
</evidence>
<dbReference type="InterPro" id="IPR011993">
    <property type="entry name" value="PH-like_dom_sf"/>
</dbReference>
<accession>A0A0N7MM79</accession>
<reference evidence="12" key="1">
    <citation type="submission" date="2015-10" db="EMBL/GenBank/DDBJ databases">
        <authorList>
            <person name="Devillers H."/>
        </authorList>
    </citation>
    <scope>NUCLEOTIDE SEQUENCE [LARGE SCALE GENOMIC DNA]</scope>
</reference>
<feature type="transmembrane region" description="Helical" evidence="8">
    <location>
        <begin position="1068"/>
        <end position="1088"/>
    </location>
</feature>
<name>A0A0N7MM79_9SACH</name>
<evidence type="ECO:0000256" key="1">
    <source>
        <dbReference type="ARBA" id="ARBA00004586"/>
    </source>
</evidence>
<evidence type="ECO:0000259" key="10">
    <source>
        <dbReference type="PROSITE" id="PS51778"/>
    </source>
</evidence>
<dbReference type="Pfam" id="PF00169">
    <property type="entry name" value="PH"/>
    <property type="match status" value="1"/>
</dbReference>
<feature type="domain" description="PH" evidence="9">
    <location>
        <begin position="309"/>
        <end position="425"/>
    </location>
</feature>
<evidence type="ECO:0000313" key="11">
    <source>
        <dbReference type="EMBL" id="CUS24345.1"/>
    </source>
</evidence>
<dbReference type="Gene3D" id="1.20.1270.60">
    <property type="entry name" value="Arfaptin homology (AH) domain/BAR domain"/>
    <property type="match status" value="1"/>
</dbReference>
<dbReference type="InterPro" id="IPR027267">
    <property type="entry name" value="AH/BAR_dom_sf"/>
</dbReference>
<dbReference type="Pfam" id="PF16746">
    <property type="entry name" value="BAR_3"/>
    <property type="match status" value="1"/>
</dbReference>
<feature type="transmembrane region" description="Helical" evidence="8">
    <location>
        <begin position="1039"/>
        <end position="1062"/>
    </location>
</feature>
<dbReference type="CDD" id="cd13280">
    <property type="entry name" value="PH_SIP3"/>
    <property type="match status" value="1"/>
</dbReference>
<evidence type="ECO:0000256" key="7">
    <source>
        <dbReference type="SAM" id="MobiDB-lite"/>
    </source>
</evidence>
<evidence type="ECO:0000256" key="4">
    <source>
        <dbReference type="ARBA" id="ARBA00023136"/>
    </source>
</evidence>
<dbReference type="GO" id="GO:0005789">
    <property type="term" value="C:endoplasmic reticulum membrane"/>
    <property type="evidence" value="ECO:0007669"/>
    <property type="project" value="UniProtKB-SubCell"/>
</dbReference>
<dbReference type="InterPro" id="IPR001849">
    <property type="entry name" value="PH_domain"/>
</dbReference>
<evidence type="ECO:0000259" key="9">
    <source>
        <dbReference type="PROSITE" id="PS50003"/>
    </source>
</evidence>
<keyword evidence="2 8" id="KW-0812">Transmembrane</keyword>
<gene>
    <name evidence="11" type="ORF">LAQU0_S15e02410g</name>
</gene>
<feature type="region of interest" description="Disordered" evidence="7">
    <location>
        <begin position="739"/>
        <end position="758"/>
    </location>
</feature>
<dbReference type="InterPro" id="IPR031968">
    <property type="entry name" value="VASt"/>
</dbReference>
<dbReference type="InterPro" id="IPR042067">
    <property type="entry name" value="Sip3_PH"/>
</dbReference>
<evidence type="ECO:0000256" key="3">
    <source>
        <dbReference type="ARBA" id="ARBA00022989"/>
    </source>
</evidence>
<dbReference type="AlphaFoldDB" id="A0A0N7MM79"/>
<evidence type="ECO:0000256" key="5">
    <source>
        <dbReference type="ARBA" id="ARBA00037847"/>
    </source>
</evidence>
<sequence length="1232" mass="141183">MTAEKTPKAPNHLLKLISVSFKEASLDSPSFRASTNFYHVQIESFESWIENVSRFYKQKFLPSLDDFKQISDTFFAQALPPADYLYNGVVENQMYTPMILEAFHSDLCNLSNRLLMLLRGDPESFLSHVLKISTDIIEPYKEKRKNFDYYQLKHDTLLAKYQSTKISGPNVEPSSMREDAFQLFEARKGYLEASLDLAWEISQVQEALDVAISGVVGTLVRRDPMKNSIMSNSKGGDQAMDLYSRHSRWHQQMVENNASLLEDMKRAKEQVQAFTIKQLEPSRDLRDYNIKSINQASLLDYGQQESKKSIEKSGWLFMKTQVGKPARTIWVRRWCFVKKSVFGMFLLSPAETAVEETDKFGVLLMNVRYDPNEERKFCFEAQIAGTEPGSNNGRSNTAERISLVFQTESLSDLKSWLQVFDEAKKHVLSLEKDDPEYELSFSRIPPIFFEFACSSSNQTEQQLTSFDPNGLYGKSILQLMKAAFSETGSIIFPQDSPFETPFLKTPISTKLTKLSVISSYYLVNDGVPNAITANFWGSINWSEFCFNTRKADDSSSKERDSPVPETYTSQAERTSPIWNPMNYPDFYQRGMRNADLQFRSLFFPTAVQRNLERSDELLLLSFPCSWSPNTKQGFSGMCYITVRNIYFYMNSMGFICLLNRSLEDIVSVEEVSIEGYSKAGILKFYDMNELSMSCSIFFDNPELIAAKIRQLLQNGTTEEFKSEKEILSIFGSIDRDFNDKSRASSSSTNSRDSKEATAVESLFRPLEKPLNELRKRQQSFQSKYCSVFKMDFNIAPKGLMHLLFGDKSSAFPSCYLLADRSESGNTITPWQVRDSGDLKEAVRMVHFKIGHTQTFFPPEGNGSGDSKNLAYLDMLQRMKLAKEGEYYEVDQESGHIKVPFAKAFRVLSKYIIISRPDPKIRKSKGLDKAGSCSLYLYYDVTFSDEVTGTHFKKLNVFDKFLKALVLHTLRYESVLTRNVIQQYLDTIGKHGKVLKAIRLCGQLALVQGSEKTAHLGDNGKTNVARYSRSSLLRFMMRTILFYTVNVIFGVTRLFFQFIYAVLTNAQMLNKAVLLALALSIIANFSLLGKTTWSYWSVKAADKLFKSYVDIENKPMERAVYINDLDLLSDSLTNGQDACLEKFLDSTREVESKYRQTRHELALKRNELLVELKILNTMEKEMVHGEYVTFLLNEMQNCRTVEKDMPDVWANDSQLHEHCNRCSEEYKSIQHLL</sequence>
<protein>
    <submittedName>
        <fullName evidence="11">LAQU0S15e02410g1_1</fullName>
    </submittedName>
</protein>
<keyword evidence="6" id="KW-0175">Coiled coil</keyword>
<dbReference type="EMBL" id="LN890572">
    <property type="protein sequence ID" value="CUS24345.1"/>
    <property type="molecule type" value="Genomic_DNA"/>
</dbReference>
<feature type="domain" description="VASt" evidence="10">
    <location>
        <begin position="783"/>
        <end position="995"/>
    </location>
</feature>
<keyword evidence="3 8" id="KW-1133">Transmembrane helix</keyword>
<evidence type="ECO:0000256" key="2">
    <source>
        <dbReference type="ARBA" id="ARBA00022692"/>
    </source>
</evidence>
<dbReference type="SUPFAM" id="SSF103657">
    <property type="entry name" value="BAR/IMD domain-like"/>
    <property type="match status" value="1"/>
</dbReference>
<dbReference type="Pfam" id="PF16016">
    <property type="entry name" value="VASt"/>
    <property type="match status" value="1"/>
</dbReference>
<dbReference type="SMART" id="SM00233">
    <property type="entry name" value="PH"/>
    <property type="match status" value="1"/>
</dbReference>
<organism evidence="11 12">
    <name type="scientific">Lachancea quebecensis</name>
    <dbReference type="NCBI Taxonomy" id="1654605"/>
    <lineage>
        <taxon>Eukaryota</taxon>
        <taxon>Fungi</taxon>
        <taxon>Dikarya</taxon>
        <taxon>Ascomycota</taxon>
        <taxon>Saccharomycotina</taxon>
        <taxon>Saccharomycetes</taxon>
        <taxon>Saccharomycetales</taxon>
        <taxon>Saccharomycetaceae</taxon>
        <taxon>Lachancea</taxon>
    </lineage>
</organism>
<dbReference type="OrthoDB" id="10070851at2759"/>
<dbReference type="Gene3D" id="2.30.29.30">
    <property type="entry name" value="Pleckstrin-homology domain (PH domain)/Phosphotyrosine-binding domain (PTB)"/>
    <property type="match status" value="1"/>
</dbReference>
<feature type="coiled-coil region" evidence="6">
    <location>
        <begin position="250"/>
        <end position="277"/>
    </location>
</feature>
<keyword evidence="4 8" id="KW-0472">Membrane</keyword>
<dbReference type="InterPro" id="IPR004148">
    <property type="entry name" value="BAR_dom"/>
</dbReference>
<evidence type="ECO:0000256" key="8">
    <source>
        <dbReference type="SAM" id="Phobius"/>
    </source>
</evidence>
<feature type="compositionally biased region" description="Basic and acidic residues" evidence="7">
    <location>
        <begin position="552"/>
        <end position="562"/>
    </location>
</feature>
<dbReference type="PROSITE" id="PS51778">
    <property type="entry name" value="VAST"/>
    <property type="match status" value="1"/>
</dbReference>
<keyword evidence="12" id="KW-1185">Reference proteome</keyword>
<dbReference type="SUPFAM" id="SSF50729">
    <property type="entry name" value="PH domain-like"/>
    <property type="match status" value="1"/>
</dbReference>
<feature type="region of interest" description="Disordered" evidence="7">
    <location>
        <begin position="552"/>
        <end position="571"/>
    </location>
</feature>